<dbReference type="EMBL" id="CP095053">
    <property type="protein sequence ID" value="UOR05637.1"/>
    <property type="molecule type" value="Genomic_DNA"/>
</dbReference>
<dbReference type="InterPro" id="IPR025164">
    <property type="entry name" value="Toastrack_DUF4097"/>
</dbReference>
<evidence type="ECO:0000259" key="2">
    <source>
        <dbReference type="Pfam" id="PF13349"/>
    </source>
</evidence>
<sequence length="262" mass="27917">MKKHLFFLPCLLLLASSTLHAQEFKMKLTGNDRKVVIEMQNSDHVTVEGYDGDEVVVKGQGGRATEEAPKRAEGLRPVYNSAVDNTRLGLGVTKEGNTVRIVKASRREGGYVIRVPRTADVVYREAQWGGNRVLLQNLQGKLEVMMKSGDAKLLNVTGPVVANSTSGDITVVYTTLNAGPSSISNISGAIDVAMPASTKASLTMRTISGEVYTDFDIALPKPTNANNLVQIGGQTLNGAVNGGGTAISLKNVSGDVYVRKAK</sequence>
<keyword evidence="1" id="KW-0732">Signal</keyword>
<proteinExistence type="predicted"/>
<reference evidence="3 4" key="1">
    <citation type="submission" date="2022-04" db="EMBL/GenBank/DDBJ databases">
        <title>Hymenobacter sp. isolated from the air.</title>
        <authorList>
            <person name="Won M."/>
            <person name="Lee C.-M."/>
            <person name="Woen H.-Y."/>
            <person name="Kwon S.-W."/>
        </authorList>
    </citation>
    <scope>NUCLEOTIDE SEQUENCE [LARGE SCALE GENOMIC DNA]</scope>
    <source>
        <strain evidence="4">5413 J-13</strain>
    </source>
</reference>
<organism evidence="3 4">
    <name type="scientific">Hymenobacter aerilatus</name>
    <dbReference type="NCBI Taxonomy" id="2932251"/>
    <lineage>
        <taxon>Bacteria</taxon>
        <taxon>Pseudomonadati</taxon>
        <taxon>Bacteroidota</taxon>
        <taxon>Cytophagia</taxon>
        <taxon>Cytophagales</taxon>
        <taxon>Hymenobacteraceae</taxon>
        <taxon>Hymenobacter</taxon>
    </lineage>
</organism>
<gene>
    <name evidence="3" type="ORF">MUN82_00720</name>
</gene>
<evidence type="ECO:0000256" key="1">
    <source>
        <dbReference type="SAM" id="SignalP"/>
    </source>
</evidence>
<evidence type="ECO:0000313" key="4">
    <source>
        <dbReference type="Proteomes" id="UP000829925"/>
    </source>
</evidence>
<evidence type="ECO:0000313" key="3">
    <source>
        <dbReference type="EMBL" id="UOR05637.1"/>
    </source>
</evidence>
<keyword evidence="4" id="KW-1185">Reference proteome</keyword>
<feature type="domain" description="DUF4097" evidence="2">
    <location>
        <begin position="141"/>
        <end position="258"/>
    </location>
</feature>
<dbReference type="KEGG" id="haei:MUN82_00720"/>
<protein>
    <submittedName>
        <fullName evidence="3">DUF4097 domain-containing protein</fullName>
    </submittedName>
</protein>
<dbReference type="RefSeq" id="WP_245093963.1">
    <property type="nucleotide sequence ID" value="NZ_CP095053.1"/>
</dbReference>
<feature type="chain" id="PRO_5035880688" evidence="1">
    <location>
        <begin position="22"/>
        <end position="262"/>
    </location>
</feature>
<accession>A0A8T9SV43</accession>
<dbReference type="Pfam" id="PF13349">
    <property type="entry name" value="DUF4097"/>
    <property type="match status" value="1"/>
</dbReference>
<dbReference type="Proteomes" id="UP000829925">
    <property type="component" value="Chromosome"/>
</dbReference>
<name>A0A8T9SV43_9BACT</name>
<dbReference type="AlphaFoldDB" id="A0A8T9SV43"/>
<feature type="signal peptide" evidence="1">
    <location>
        <begin position="1"/>
        <end position="21"/>
    </location>
</feature>